<dbReference type="GO" id="GO:0046872">
    <property type="term" value="F:metal ion binding"/>
    <property type="evidence" value="ECO:0007669"/>
    <property type="project" value="UniProtKB-KW"/>
</dbReference>
<keyword evidence="9 12" id="KW-0067">ATP-binding</keyword>
<evidence type="ECO:0000256" key="5">
    <source>
        <dbReference type="ARBA" id="ARBA00022679"/>
    </source>
</evidence>
<organism evidence="14 15">
    <name type="scientific">Clostridium disporicum</name>
    <dbReference type="NCBI Taxonomy" id="84024"/>
    <lineage>
        <taxon>Bacteria</taxon>
        <taxon>Bacillati</taxon>
        <taxon>Bacillota</taxon>
        <taxon>Clostridia</taxon>
        <taxon>Eubacteriales</taxon>
        <taxon>Clostridiaceae</taxon>
        <taxon>Clostridium</taxon>
    </lineage>
</organism>
<comment type="caution">
    <text evidence="12">Lacks conserved residue(s) required for the propagation of feature annotation.</text>
</comment>
<dbReference type="GO" id="GO:0016208">
    <property type="term" value="F:AMP binding"/>
    <property type="evidence" value="ECO:0007669"/>
    <property type="project" value="TreeGrafter"/>
</dbReference>
<keyword evidence="10 12" id="KW-0460">Magnesium</keyword>
<dbReference type="GO" id="GO:0042802">
    <property type="term" value="F:identical protein binding"/>
    <property type="evidence" value="ECO:0007669"/>
    <property type="project" value="TreeGrafter"/>
</dbReference>
<evidence type="ECO:0000256" key="11">
    <source>
        <dbReference type="ARBA" id="ARBA00023152"/>
    </source>
</evidence>
<accession>A0A174HJB6</accession>
<evidence type="ECO:0000256" key="10">
    <source>
        <dbReference type="ARBA" id="ARBA00022842"/>
    </source>
</evidence>
<comment type="subcellular location">
    <subcellularLocation>
        <location evidence="2 12">Cytoplasm</location>
    </subcellularLocation>
</comment>
<protein>
    <recommendedName>
        <fullName evidence="12">ATP-dependent 6-phosphofructokinase</fullName>
        <shortName evidence="12">ATP-PFK</shortName>
        <shortName evidence="12">Phosphofructokinase</shortName>
        <ecNumber evidence="12">2.7.1.11</ecNumber>
    </recommendedName>
    <alternativeName>
        <fullName evidence="12">Phosphohexokinase</fullName>
    </alternativeName>
</protein>
<evidence type="ECO:0000256" key="12">
    <source>
        <dbReference type="HAMAP-Rule" id="MF_01976"/>
    </source>
</evidence>
<dbReference type="FunFam" id="3.40.50.460:FF:000002">
    <property type="entry name" value="ATP-dependent 6-phosphofructokinase"/>
    <property type="match status" value="1"/>
</dbReference>
<dbReference type="GO" id="GO:0061621">
    <property type="term" value="P:canonical glycolysis"/>
    <property type="evidence" value="ECO:0007669"/>
    <property type="project" value="TreeGrafter"/>
</dbReference>
<dbReference type="InterPro" id="IPR035966">
    <property type="entry name" value="PKF_sf"/>
</dbReference>
<dbReference type="SUPFAM" id="SSF53784">
    <property type="entry name" value="Phosphofructokinase"/>
    <property type="match status" value="1"/>
</dbReference>
<dbReference type="PIRSF" id="PIRSF000532">
    <property type="entry name" value="ATP_PFK_prok"/>
    <property type="match status" value="1"/>
</dbReference>
<name>A0A174HJB6_9CLOT</name>
<dbReference type="InterPro" id="IPR000023">
    <property type="entry name" value="Phosphofructokinase_dom"/>
</dbReference>
<dbReference type="UniPathway" id="UPA00109">
    <property type="reaction ID" value="UER00182"/>
</dbReference>
<feature type="binding site" evidence="12">
    <location>
        <position position="15"/>
    </location>
    <ligand>
        <name>ATP</name>
        <dbReference type="ChEBI" id="CHEBI:30616"/>
    </ligand>
</feature>
<dbReference type="GO" id="GO:0005524">
    <property type="term" value="F:ATP binding"/>
    <property type="evidence" value="ECO:0007669"/>
    <property type="project" value="UniProtKB-KW"/>
</dbReference>
<keyword evidence="8 12" id="KW-0418">Kinase</keyword>
<comment type="function">
    <text evidence="12">Catalyzes the phosphorylation of D-fructose 6-phosphate to fructose 1,6-bisphosphate by ATP, the first committing step of glycolysis.</text>
</comment>
<evidence type="ECO:0000256" key="8">
    <source>
        <dbReference type="ARBA" id="ARBA00022777"/>
    </source>
</evidence>
<evidence type="ECO:0000313" key="14">
    <source>
        <dbReference type="EMBL" id="CUO74993.1"/>
    </source>
</evidence>
<feature type="binding site" evidence="12">
    <location>
        <begin position="78"/>
        <end position="79"/>
    </location>
    <ligand>
        <name>ATP</name>
        <dbReference type="ChEBI" id="CHEBI:30616"/>
    </ligand>
</feature>
<dbReference type="Gene3D" id="3.40.50.460">
    <property type="entry name" value="Phosphofructokinase domain"/>
    <property type="match status" value="1"/>
</dbReference>
<keyword evidence="5 12" id="KW-0808">Transferase</keyword>
<dbReference type="GO" id="GO:0006002">
    <property type="term" value="P:fructose 6-phosphate metabolic process"/>
    <property type="evidence" value="ECO:0007669"/>
    <property type="project" value="InterPro"/>
</dbReference>
<keyword evidence="4 12" id="KW-0963">Cytoplasm</keyword>
<dbReference type="Pfam" id="PF00365">
    <property type="entry name" value="PFK"/>
    <property type="match status" value="1"/>
</dbReference>
<dbReference type="InterPro" id="IPR012003">
    <property type="entry name" value="ATP_PFK_prok-type"/>
</dbReference>
<dbReference type="GeneID" id="83010317"/>
<dbReference type="PANTHER" id="PTHR13697">
    <property type="entry name" value="PHOSPHOFRUCTOKINASE"/>
    <property type="match status" value="1"/>
</dbReference>
<comment type="pathway">
    <text evidence="3 12">Carbohydrate degradation; glycolysis; D-glyceraldehyde 3-phosphate and glycerone phosphate from D-glucose: step 3/4.</text>
</comment>
<dbReference type="STRING" id="84024.ERS852471_01270"/>
<dbReference type="GO" id="GO:0070095">
    <property type="term" value="F:fructose-6-phosphate binding"/>
    <property type="evidence" value="ECO:0007669"/>
    <property type="project" value="TreeGrafter"/>
</dbReference>
<feature type="binding site" evidence="12">
    <location>
        <position position="283"/>
    </location>
    <ligand>
        <name>substrate</name>
        <note>ligand shared between dimeric partners</note>
    </ligand>
</feature>
<feature type="binding site" evidence="12">
    <location>
        <position position="178"/>
    </location>
    <ligand>
        <name>substrate</name>
        <note>ligand shared between dimeric partners</note>
    </ligand>
</feature>
<feature type="binding site" evidence="12">
    <location>
        <begin position="118"/>
        <end position="121"/>
    </location>
    <ligand>
        <name>ATP</name>
        <dbReference type="ChEBI" id="CHEBI:30616"/>
    </ligand>
</feature>
<sequence>MEQKIKKIALLTGGGDCPGLNAVIRAVTKTAILNYGIEVIGYKFGYRGLYNNDFVSLNLDSVSGILHRGGTILYSSNKDNLFDYLVEENGVMVKRDVSDVAVENLKKEGVDVLVVIGGDGTLTSARDFARKGINVIGVPKTIDNDLASTDVTFGFNTAIDVVTEALDRLHTTAESHHRIMLCEVMGRNAGWIALESGIAGSADVILLPEIPYDINKIAAKVKEREEQGRNFTIIVVAEGAKPKDGDVVVSKIVADSPDPIRLGGIGNKLADDLEKLIKEHEVRCTVLGHVQRGGNTSTYDRILSTRYGVAAVELMMEGKFGRMVCLKGDTITSDTLENVIGQNTKKVNPEGELVQVAKKIGISFAE</sequence>
<comment type="subunit">
    <text evidence="12">Homodimer or homotetramer.</text>
</comment>
<dbReference type="EC" id="2.7.1.11" evidence="12"/>
<dbReference type="HAMAP" id="MF_01976">
    <property type="entry name" value="Phosphofructokinase_III"/>
    <property type="match status" value="1"/>
</dbReference>
<dbReference type="GO" id="GO:0048029">
    <property type="term" value="F:monosaccharide binding"/>
    <property type="evidence" value="ECO:0007669"/>
    <property type="project" value="TreeGrafter"/>
</dbReference>
<dbReference type="NCBIfam" id="TIGR02483">
    <property type="entry name" value="PFK_mixed"/>
    <property type="match status" value="1"/>
</dbReference>
<dbReference type="PRINTS" id="PR00476">
    <property type="entry name" value="PHFRCTKINASE"/>
</dbReference>
<evidence type="ECO:0000256" key="4">
    <source>
        <dbReference type="ARBA" id="ARBA00022490"/>
    </source>
</evidence>
<evidence type="ECO:0000256" key="6">
    <source>
        <dbReference type="ARBA" id="ARBA00022723"/>
    </source>
</evidence>
<reference evidence="14 15" key="1">
    <citation type="submission" date="2015-09" db="EMBL/GenBank/DDBJ databases">
        <authorList>
            <consortium name="Pathogen Informatics"/>
        </authorList>
    </citation>
    <scope>NUCLEOTIDE SEQUENCE [LARGE SCALE GENOMIC DNA]</scope>
    <source>
        <strain evidence="14 15">2789STDY5834855</strain>
    </source>
</reference>
<dbReference type="PANTHER" id="PTHR13697:SF52">
    <property type="entry name" value="ATP-DEPENDENT 6-PHOSPHOFRUCTOKINASE 3"/>
    <property type="match status" value="1"/>
</dbReference>
<feature type="binding site" evidence="12">
    <location>
        <position position="119"/>
    </location>
    <ligand>
        <name>Mg(2+)</name>
        <dbReference type="ChEBI" id="CHEBI:18420"/>
        <note>catalytic</note>
    </ligand>
</feature>
<dbReference type="InterPro" id="IPR015912">
    <property type="entry name" value="Phosphofructokinase_CS"/>
</dbReference>
<keyword evidence="6 12" id="KW-0479">Metal-binding</keyword>
<feature type="domain" description="Phosphofructokinase" evidence="13">
    <location>
        <begin position="7"/>
        <end position="314"/>
    </location>
</feature>
<dbReference type="Proteomes" id="UP000095558">
    <property type="component" value="Unassembled WGS sequence"/>
</dbReference>
<dbReference type="Gene3D" id="3.40.50.450">
    <property type="match status" value="1"/>
</dbReference>
<dbReference type="RefSeq" id="WP_042393577.1">
    <property type="nucleotide sequence ID" value="NZ_CYYT01000003.1"/>
</dbReference>
<evidence type="ECO:0000256" key="2">
    <source>
        <dbReference type="ARBA" id="ARBA00004496"/>
    </source>
</evidence>
<comment type="catalytic activity">
    <reaction evidence="12">
        <text>beta-D-fructose 6-phosphate + ATP = beta-D-fructose 1,6-bisphosphate + ADP + H(+)</text>
        <dbReference type="Rhea" id="RHEA:16109"/>
        <dbReference type="ChEBI" id="CHEBI:15378"/>
        <dbReference type="ChEBI" id="CHEBI:30616"/>
        <dbReference type="ChEBI" id="CHEBI:32966"/>
        <dbReference type="ChEBI" id="CHEBI:57634"/>
        <dbReference type="ChEBI" id="CHEBI:456216"/>
        <dbReference type="EC" id="2.7.1.11"/>
    </reaction>
</comment>
<feature type="site" description="Important for substrate specificity; cannot use PPi as phosphoryl donor" evidence="12">
    <location>
        <position position="120"/>
    </location>
</feature>
<keyword evidence="11 12" id="KW-0324">Glycolysis</keyword>
<evidence type="ECO:0000256" key="1">
    <source>
        <dbReference type="ARBA" id="ARBA00001946"/>
    </source>
</evidence>
<proteinExistence type="inferred from homology"/>
<feature type="binding site" description="in other chain" evidence="12">
    <location>
        <begin position="141"/>
        <end position="143"/>
    </location>
    <ligand>
        <name>substrate</name>
        <note>ligand shared between dimeric partners</note>
    </ligand>
</feature>
<evidence type="ECO:0000259" key="13">
    <source>
        <dbReference type="Pfam" id="PF00365"/>
    </source>
</evidence>
<dbReference type="GO" id="GO:0005945">
    <property type="term" value="C:6-phosphofructokinase complex"/>
    <property type="evidence" value="ECO:0007669"/>
    <property type="project" value="TreeGrafter"/>
</dbReference>
<dbReference type="NCBIfam" id="NF002872">
    <property type="entry name" value="PRK03202.1"/>
    <property type="match status" value="1"/>
</dbReference>
<dbReference type="GO" id="GO:0030388">
    <property type="term" value="P:fructose 1,6-bisphosphate metabolic process"/>
    <property type="evidence" value="ECO:0007669"/>
    <property type="project" value="TreeGrafter"/>
</dbReference>
<feature type="binding site" description="in other chain" evidence="12">
    <location>
        <position position="238"/>
    </location>
    <ligand>
        <name>substrate</name>
        <note>ligand shared between dimeric partners</note>
    </ligand>
</feature>
<evidence type="ECO:0000313" key="15">
    <source>
        <dbReference type="Proteomes" id="UP000095558"/>
    </source>
</evidence>
<dbReference type="InterPro" id="IPR022953">
    <property type="entry name" value="ATP_PFK"/>
</dbReference>
<dbReference type="OrthoDB" id="9802503at2"/>
<dbReference type="EMBL" id="CYZV01000047">
    <property type="protein sequence ID" value="CUO74993.1"/>
    <property type="molecule type" value="Genomic_DNA"/>
</dbReference>
<gene>
    <name evidence="14" type="primary">pfkA1</name>
    <name evidence="12" type="synonym">pfkA</name>
    <name evidence="14" type="ORF">ERS852470_03255</name>
</gene>
<evidence type="ECO:0000256" key="3">
    <source>
        <dbReference type="ARBA" id="ARBA00004679"/>
    </source>
</evidence>
<comment type="similarity">
    <text evidence="12">Belongs to the phosphofructokinase type A (PFKA) family. Mixed-substrate PFK group III subfamily.</text>
</comment>
<dbReference type="PROSITE" id="PS00433">
    <property type="entry name" value="PHOSPHOFRUCTOKINASE"/>
    <property type="match status" value="1"/>
</dbReference>
<dbReference type="GO" id="GO:0047334">
    <property type="term" value="F:diphosphate-fructose-6-phosphate 1-phosphotransferase activity"/>
    <property type="evidence" value="ECO:0007669"/>
    <property type="project" value="InterPro"/>
</dbReference>
<dbReference type="InterPro" id="IPR012829">
    <property type="entry name" value="Phosphofructokinase_III"/>
</dbReference>
<comment type="cofactor">
    <cofactor evidence="1 12">
        <name>Mg(2+)</name>
        <dbReference type="ChEBI" id="CHEBI:18420"/>
    </cofactor>
</comment>
<keyword evidence="7 12" id="KW-0547">Nucleotide-binding</keyword>
<feature type="binding site" description="in other chain" evidence="12">
    <location>
        <begin position="289"/>
        <end position="292"/>
    </location>
    <ligand>
        <name>substrate</name>
        <note>ligand shared between dimeric partners</note>
    </ligand>
</feature>
<feature type="active site" description="Proton acceptor" evidence="12">
    <location>
        <position position="143"/>
    </location>
</feature>
<evidence type="ECO:0000256" key="7">
    <source>
        <dbReference type="ARBA" id="ARBA00022741"/>
    </source>
</evidence>
<feature type="binding site" description="in other chain" evidence="12">
    <location>
        <begin position="185"/>
        <end position="187"/>
    </location>
    <ligand>
        <name>substrate</name>
        <note>ligand shared between dimeric partners</note>
    </ligand>
</feature>
<evidence type="ECO:0000256" key="9">
    <source>
        <dbReference type="ARBA" id="ARBA00022840"/>
    </source>
</evidence>
<dbReference type="AlphaFoldDB" id="A0A174HJB6"/>
<dbReference type="GO" id="GO:0003872">
    <property type="term" value="F:6-phosphofructokinase activity"/>
    <property type="evidence" value="ECO:0007669"/>
    <property type="project" value="UniProtKB-UniRule"/>
</dbReference>